<dbReference type="Pfam" id="PF00456">
    <property type="entry name" value="Transketolase_N"/>
    <property type="match status" value="1"/>
</dbReference>
<dbReference type="Gene3D" id="3.40.50.970">
    <property type="match status" value="1"/>
</dbReference>
<organism evidence="2">
    <name type="scientific">viral metagenome</name>
    <dbReference type="NCBI Taxonomy" id="1070528"/>
    <lineage>
        <taxon>unclassified sequences</taxon>
        <taxon>metagenomes</taxon>
        <taxon>organismal metagenomes</taxon>
    </lineage>
</organism>
<dbReference type="PANTHER" id="PTHR47514:SF2">
    <property type="entry name" value="TRANSKETOLASE"/>
    <property type="match status" value="1"/>
</dbReference>
<dbReference type="InterPro" id="IPR005474">
    <property type="entry name" value="Transketolase_N"/>
</dbReference>
<dbReference type="SUPFAM" id="SSF52518">
    <property type="entry name" value="Thiamin diphosphate-binding fold (THDP-binding)"/>
    <property type="match status" value="1"/>
</dbReference>
<dbReference type="PANTHER" id="PTHR47514">
    <property type="entry name" value="TRANSKETOLASE N-TERMINAL SECTION-RELATED"/>
    <property type="match status" value="1"/>
</dbReference>
<proteinExistence type="predicted"/>
<dbReference type="InterPro" id="IPR029061">
    <property type="entry name" value="THDP-binding"/>
</dbReference>
<dbReference type="EMBL" id="MT143834">
    <property type="protein sequence ID" value="QJB03251.1"/>
    <property type="molecule type" value="Genomic_DNA"/>
</dbReference>
<reference evidence="2" key="1">
    <citation type="submission" date="2020-03" db="EMBL/GenBank/DDBJ databases">
        <title>The deep terrestrial virosphere.</title>
        <authorList>
            <person name="Holmfeldt K."/>
            <person name="Nilsson E."/>
            <person name="Simone D."/>
            <person name="Lopez-Fernandez M."/>
            <person name="Wu X."/>
            <person name="de Brujin I."/>
            <person name="Lundin D."/>
            <person name="Andersson A."/>
            <person name="Bertilsson S."/>
            <person name="Dopson M."/>
        </authorList>
    </citation>
    <scope>NUCLEOTIDE SEQUENCE</scope>
    <source>
        <strain evidence="2">MM171B00830</strain>
    </source>
</reference>
<gene>
    <name evidence="2" type="ORF">MM171B00830_0001</name>
</gene>
<evidence type="ECO:0000313" key="2">
    <source>
        <dbReference type="EMBL" id="QJB03251.1"/>
    </source>
</evidence>
<feature type="domain" description="Transketolase N-terminal" evidence="1">
    <location>
        <begin position="26"/>
        <end position="236"/>
    </location>
</feature>
<accession>A0A6M3M5U3</accession>
<name>A0A6M3M5U3_9ZZZZ</name>
<dbReference type="CDD" id="cd02012">
    <property type="entry name" value="TPP_TK"/>
    <property type="match status" value="1"/>
</dbReference>
<dbReference type="AlphaFoldDB" id="A0A6M3M5U3"/>
<evidence type="ECO:0000259" key="1">
    <source>
        <dbReference type="Pfam" id="PF00456"/>
    </source>
</evidence>
<sequence>MVDFLGENAIALNERSKQIRRETIILSKANGGYHYGGSFSAVEILISLYDKVLTSNDRFILSKGHACWPYYVLLRERGYDPKLEGHPTLDPKNGVHCSSGSEGHGLPVGIGMAMAKKRKGEEGNIYVLMGDGECQEGTTWESLLIAAHYKLDNLTVIVDYNKIQGSGLVDDILPIQGIDRIAKILGWLVSEINGHSCDEIETVIKVKSYEKPRFIIAYTVKGKGVSFMENEPKWHAQWPDAEHEKQAFKELI</sequence>
<protein>
    <submittedName>
        <fullName evidence="2">Putative transketolase domain containing protein</fullName>
    </submittedName>
</protein>